<organism evidence="1 2">
    <name type="scientific">Rhabditophanes sp. KR3021</name>
    <dbReference type="NCBI Taxonomy" id="114890"/>
    <lineage>
        <taxon>Eukaryota</taxon>
        <taxon>Metazoa</taxon>
        <taxon>Ecdysozoa</taxon>
        <taxon>Nematoda</taxon>
        <taxon>Chromadorea</taxon>
        <taxon>Rhabditida</taxon>
        <taxon>Tylenchina</taxon>
        <taxon>Panagrolaimomorpha</taxon>
        <taxon>Strongyloidoidea</taxon>
        <taxon>Alloionematidae</taxon>
        <taxon>Rhabditophanes</taxon>
    </lineage>
</organism>
<evidence type="ECO:0000313" key="2">
    <source>
        <dbReference type="WBParaSite" id="RSKR_0000310900.1"/>
    </source>
</evidence>
<accession>A0AC35TPY2</accession>
<reference evidence="2" key="1">
    <citation type="submission" date="2016-11" db="UniProtKB">
        <authorList>
            <consortium name="WormBaseParasite"/>
        </authorList>
    </citation>
    <scope>IDENTIFICATION</scope>
    <source>
        <strain evidence="2">KR3021</strain>
    </source>
</reference>
<name>A0AC35TPY2_9BILA</name>
<evidence type="ECO:0000313" key="1">
    <source>
        <dbReference type="Proteomes" id="UP000095286"/>
    </source>
</evidence>
<sequence length="217" mass="24175">MRDGGANAAFKIMTFLGSWAGIKVEVRGLEKLKNHVGPAVLLSNHQSSIDLMMLGHYMPDKCCIMSKKSLQYVPVFGIAGVFAHTIFIDRTDKTQALKSVEKSCDIINNSGFKLFMYPEGTRNHGHGLLPFKKGAFNIAVTGDIPIIPIVISDYANFYSKPNKYFHNDGKVICEVLDQIKTVGMGKEDVNALVEKTRNAMLECYERISKEVERPNQS</sequence>
<dbReference type="WBParaSite" id="RSKR_0000310900.1">
    <property type="protein sequence ID" value="RSKR_0000310900.1"/>
    <property type="gene ID" value="RSKR_0000310900"/>
</dbReference>
<dbReference type="Proteomes" id="UP000095286">
    <property type="component" value="Unplaced"/>
</dbReference>
<proteinExistence type="predicted"/>
<protein>
    <submittedName>
        <fullName evidence="2">1-acyl-sn-glycerol-3-phosphate acyltransferase</fullName>
    </submittedName>
</protein>